<dbReference type="SUPFAM" id="SSF52777">
    <property type="entry name" value="CoA-dependent acyltransferases"/>
    <property type="match status" value="1"/>
</dbReference>
<dbReference type="PROSITE" id="PS01173">
    <property type="entry name" value="LIPASE_GDXG_HIS"/>
    <property type="match status" value="1"/>
</dbReference>
<feature type="domain" description="Alpha/beta hydrolase fold-3" evidence="3">
    <location>
        <begin position="72"/>
        <end position="271"/>
    </location>
</feature>
<organism evidence="4 5">
    <name type="scientific">Vescimonas coprocola</name>
    <dbReference type="NCBI Taxonomy" id="2714355"/>
    <lineage>
        <taxon>Bacteria</taxon>
        <taxon>Bacillati</taxon>
        <taxon>Bacillota</taxon>
        <taxon>Clostridia</taxon>
        <taxon>Eubacteriales</taxon>
        <taxon>Oscillospiraceae</taxon>
        <taxon>Vescimonas</taxon>
    </lineage>
</organism>
<evidence type="ECO:0000256" key="1">
    <source>
        <dbReference type="ARBA" id="ARBA00010515"/>
    </source>
</evidence>
<dbReference type="PANTHER" id="PTHR48081:SF8">
    <property type="entry name" value="ALPHA_BETA HYDROLASE FOLD-3 DOMAIN-CONTAINING PROTEIN-RELATED"/>
    <property type="match status" value="1"/>
</dbReference>
<dbReference type="InterPro" id="IPR013094">
    <property type="entry name" value="AB_hydrolase_3"/>
</dbReference>
<dbReference type="InterPro" id="IPR050300">
    <property type="entry name" value="GDXG_lipolytic_enzyme"/>
</dbReference>
<comment type="similarity">
    <text evidence="1">Belongs to the 'GDXG' lipolytic enzyme family.</text>
</comment>
<dbReference type="RefSeq" id="WP_213541320.1">
    <property type="nucleotide sequence ID" value="NZ_AP023418.1"/>
</dbReference>
<evidence type="ECO:0000313" key="4">
    <source>
        <dbReference type="EMBL" id="BCK80350.1"/>
    </source>
</evidence>
<dbReference type="AlphaFoldDB" id="A0A810PXG6"/>
<proteinExistence type="inferred from homology"/>
<sequence length="720" mass="81193">MELHAKLVRSQLNFFKPLAENCSLELTRKGQDKLGELMTAMHRRETFSREHDFRNFQGAWIMPKDERRTGVILYLHGGGYTCGSLEYAKGFASTLATECGVRVFCAAYRLAPEHPYPAALEDAMESYEYLLKKGYPARQILLCGESAGGGLIYALCLKLKELGRPLPCGLVGISPWTDLTSSGASFETNRDVDPSMTRELLTFYAGCYTQTPEEPLCSPLFGDLHGLPPSLLFVGGDEVMLDDTRMLHEKLLKSGCRSKMHIAPERWHAYVLYCLTENMEEDFQSINHFLDKVLSPARSLRWMRLDNAAKIYPAAKRRNWNNFFRLSATLTEPVDVAVLRSALDVTVRRFPSMAVRLRRGVFWYYLEQIPKAPAIQSEKSCPLAHVPFDQVRRCALRVLVYHDRIAVEFFHAITDGTGGTIFLKTLLAEYLCQKYGITVPAENGVLGRLEEPDEEELEDSFLRYAGDVKASRKEATAYHLSGTPEPDGFKNLVTLMVPADALRSCARECGVTVTELLAAAMMQAIDRLQAEKEPRRSHRKPVKVLIPVNLRNLFPTRTLRNFASYITPEIDPRMGDFTFREICAAVHHRMGLENNPHTMQAKFAANVASERSPVLRVMPLFVKNLAMKLVFDAVGERKSCLCLSNLGSVRLPETMAPYVRRMDFIIGVQAAAPHGCAVVSWNGTAYINCIRNIREPELELHFYQVLHELGLPVKAESNQR</sequence>
<accession>A0A810PXG6</accession>
<dbReference type="Gene3D" id="3.30.559.30">
    <property type="entry name" value="Nonribosomal peptide synthetase, condensation domain"/>
    <property type="match status" value="1"/>
</dbReference>
<dbReference type="SUPFAM" id="SSF53474">
    <property type="entry name" value="alpha/beta-Hydrolases"/>
    <property type="match status" value="1"/>
</dbReference>
<dbReference type="PANTHER" id="PTHR48081">
    <property type="entry name" value="AB HYDROLASE SUPERFAMILY PROTEIN C4A8.06C"/>
    <property type="match status" value="1"/>
</dbReference>
<dbReference type="KEGG" id="vcop:MM50RIKEN_01130"/>
<dbReference type="InterPro" id="IPR002168">
    <property type="entry name" value="Lipase_GDXG_HIS_AS"/>
</dbReference>
<dbReference type="InterPro" id="IPR029058">
    <property type="entry name" value="AB_hydrolase_fold"/>
</dbReference>
<keyword evidence="5" id="KW-1185">Reference proteome</keyword>
<dbReference type="EMBL" id="AP023418">
    <property type="protein sequence ID" value="BCK80350.1"/>
    <property type="molecule type" value="Genomic_DNA"/>
</dbReference>
<dbReference type="Gene3D" id="3.40.50.1820">
    <property type="entry name" value="alpha/beta hydrolase"/>
    <property type="match status" value="1"/>
</dbReference>
<evidence type="ECO:0000259" key="3">
    <source>
        <dbReference type="Pfam" id="PF07859"/>
    </source>
</evidence>
<evidence type="ECO:0000256" key="2">
    <source>
        <dbReference type="ARBA" id="ARBA00022801"/>
    </source>
</evidence>
<dbReference type="Pfam" id="PF07859">
    <property type="entry name" value="Abhydrolase_3"/>
    <property type="match status" value="1"/>
</dbReference>
<protein>
    <recommendedName>
        <fullName evidence="3">Alpha/beta hydrolase fold-3 domain-containing protein</fullName>
    </recommendedName>
</protein>
<gene>
    <name evidence="4" type="ORF">MM50RIKEN_01130</name>
</gene>
<name>A0A810PXG6_9FIRM</name>
<keyword evidence="2" id="KW-0378">Hydrolase</keyword>
<evidence type="ECO:0000313" key="5">
    <source>
        <dbReference type="Proteomes" id="UP000681035"/>
    </source>
</evidence>
<reference evidence="4" key="1">
    <citation type="submission" date="2020-09" db="EMBL/GenBank/DDBJ databases">
        <title>New species isolated from human feces.</title>
        <authorList>
            <person name="Kitahara M."/>
            <person name="Shigeno Y."/>
            <person name="Shime M."/>
            <person name="Matsumoto Y."/>
            <person name="Nakamura S."/>
            <person name="Motooka D."/>
            <person name="Fukuoka S."/>
            <person name="Nishikawa H."/>
            <person name="Benno Y."/>
        </authorList>
    </citation>
    <scope>NUCLEOTIDE SEQUENCE</scope>
    <source>
        <strain evidence="4">MM50</strain>
    </source>
</reference>
<dbReference type="GO" id="GO:0016787">
    <property type="term" value="F:hydrolase activity"/>
    <property type="evidence" value="ECO:0007669"/>
    <property type="project" value="UniProtKB-KW"/>
</dbReference>
<dbReference type="Proteomes" id="UP000681035">
    <property type="component" value="Chromosome"/>
</dbReference>